<proteinExistence type="predicted"/>
<feature type="transmembrane region" description="Helical" evidence="10">
    <location>
        <begin position="245"/>
        <end position="265"/>
    </location>
</feature>
<feature type="transmembrane region" description="Helical" evidence="10">
    <location>
        <begin position="12"/>
        <end position="33"/>
    </location>
</feature>
<evidence type="ECO:0000256" key="5">
    <source>
        <dbReference type="ARBA" id="ARBA00022692"/>
    </source>
</evidence>
<dbReference type="PANTHER" id="PTHR43298:SF2">
    <property type="entry name" value="FMN_FAD EXPORTER YEEO-RELATED"/>
    <property type="match status" value="1"/>
</dbReference>
<feature type="transmembrane region" description="Helical" evidence="10">
    <location>
        <begin position="160"/>
        <end position="184"/>
    </location>
</feature>
<feature type="transmembrane region" description="Helical" evidence="10">
    <location>
        <begin position="94"/>
        <end position="115"/>
    </location>
</feature>
<dbReference type="InterPro" id="IPR002528">
    <property type="entry name" value="MATE_fam"/>
</dbReference>
<keyword evidence="8 10" id="KW-0472">Membrane</keyword>
<name>A0AA49JJ70_9BACT</name>
<dbReference type="GO" id="GO:0006811">
    <property type="term" value="P:monoatomic ion transport"/>
    <property type="evidence" value="ECO:0007669"/>
    <property type="project" value="UniProtKB-KW"/>
</dbReference>
<evidence type="ECO:0000256" key="4">
    <source>
        <dbReference type="ARBA" id="ARBA00022475"/>
    </source>
</evidence>
<evidence type="ECO:0000256" key="8">
    <source>
        <dbReference type="ARBA" id="ARBA00023136"/>
    </source>
</evidence>
<dbReference type="CDD" id="cd13131">
    <property type="entry name" value="MATE_NorM_like"/>
    <property type="match status" value="1"/>
</dbReference>
<feature type="transmembrane region" description="Helical" evidence="10">
    <location>
        <begin position="271"/>
        <end position="293"/>
    </location>
</feature>
<dbReference type="GO" id="GO:0015297">
    <property type="term" value="F:antiporter activity"/>
    <property type="evidence" value="ECO:0007669"/>
    <property type="project" value="UniProtKB-KW"/>
</dbReference>
<dbReference type="EMBL" id="CP120682">
    <property type="protein sequence ID" value="WKN38772.1"/>
    <property type="molecule type" value="Genomic_DNA"/>
</dbReference>
<feature type="transmembrane region" description="Helical" evidence="10">
    <location>
        <begin position="313"/>
        <end position="333"/>
    </location>
</feature>
<keyword evidence="4" id="KW-1003">Cell membrane</keyword>
<dbReference type="InterPro" id="IPR048279">
    <property type="entry name" value="MdtK-like"/>
</dbReference>
<evidence type="ECO:0000256" key="7">
    <source>
        <dbReference type="ARBA" id="ARBA00023065"/>
    </source>
</evidence>
<accession>A0AA49JJ70</accession>
<dbReference type="GO" id="GO:0042910">
    <property type="term" value="F:xenobiotic transmembrane transporter activity"/>
    <property type="evidence" value="ECO:0007669"/>
    <property type="project" value="InterPro"/>
</dbReference>
<feature type="transmembrane region" description="Helical" evidence="10">
    <location>
        <begin position="415"/>
        <end position="435"/>
    </location>
</feature>
<reference evidence="11" key="2">
    <citation type="journal article" date="2024" name="Antonie Van Leeuwenhoek">
        <title>Roseihalotalea indica gen. nov., sp. nov., a halophilic Bacteroidetes from mesopelagic Southwest Indian Ocean with higher carbohydrate metabolic potential.</title>
        <authorList>
            <person name="Chen B."/>
            <person name="Zhang M."/>
            <person name="Lin D."/>
            <person name="Ye J."/>
            <person name="Tang K."/>
        </authorList>
    </citation>
    <scope>NUCLEOTIDE SEQUENCE</scope>
    <source>
        <strain evidence="11">TK19036</strain>
    </source>
</reference>
<dbReference type="Pfam" id="PF01554">
    <property type="entry name" value="MatE"/>
    <property type="match status" value="2"/>
</dbReference>
<feature type="transmembrane region" description="Helical" evidence="10">
    <location>
        <begin position="53"/>
        <end position="74"/>
    </location>
</feature>
<protein>
    <recommendedName>
        <fullName evidence="9">Multidrug-efflux transporter</fullName>
    </recommendedName>
</protein>
<evidence type="ECO:0000256" key="1">
    <source>
        <dbReference type="ARBA" id="ARBA00004651"/>
    </source>
</evidence>
<dbReference type="GO" id="GO:0005886">
    <property type="term" value="C:plasma membrane"/>
    <property type="evidence" value="ECO:0007669"/>
    <property type="project" value="UniProtKB-SubCell"/>
</dbReference>
<keyword evidence="5 10" id="KW-0812">Transmembrane</keyword>
<evidence type="ECO:0000256" key="2">
    <source>
        <dbReference type="ARBA" id="ARBA00022448"/>
    </source>
</evidence>
<gene>
    <name evidence="11" type="ORF">K4G66_08655</name>
</gene>
<organism evidence="11">
    <name type="scientific">Roseihalotalea indica</name>
    <dbReference type="NCBI Taxonomy" id="2867963"/>
    <lineage>
        <taxon>Bacteria</taxon>
        <taxon>Pseudomonadati</taxon>
        <taxon>Bacteroidota</taxon>
        <taxon>Cytophagia</taxon>
        <taxon>Cytophagales</taxon>
        <taxon>Catalimonadaceae</taxon>
        <taxon>Roseihalotalea</taxon>
    </lineage>
</organism>
<keyword evidence="3" id="KW-0050">Antiport</keyword>
<feature type="transmembrane region" description="Helical" evidence="10">
    <location>
        <begin position="127"/>
        <end position="148"/>
    </location>
</feature>
<dbReference type="InterPro" id="IPR050222">
    <property type="entry name" value="MATE_MdtK"/>
</dbReference>
<keyword evidence="7" id="KW-0406">Ion transport</keyword>
<comment type="subcellular location">
    <subcellularLocation>
        <location evidence="1">Cell membrane</location>
        <topology evidence="1">Multi-pass membrane protein</topology>
    </subcellularLocation>
</comment>
<dbReference type="PANTHER" id="PTHR43298">
    <property type="entry name" value="MULTIDRUG RESISTANCE PROTEIN NORM-RELATED"/>
    <property type="match status" value="1"/>
</dbReference>
<evidence type="ECO:0000256" key="10">
    <source>
        <dbReference type="SAM" id="Phobius"/>
    </source>
</evidence>
<feature type="transmembrane region" description="Helical" evidence="10">
    <location>
        <begin position="353"/>
        <end position="376"/>
    </location>
</feature>
<reference evidence="11" key="1">
    <citation type="journal article" date="2023" name="Comput. Struct. Biotechnol. J.">
        <title>Discovery of a novel marine Bacteroidetes with a rich repertoire of carbohydrate-active enzymes.</title>
        <authorList>
            <person name="Chen B."/>
            <person name="Liu G."/>
            <person name="Chen Q."/>
            <person name="Wang H."/>
            <person name="Liu L."/>
            <person name="Tang K."/>
        </authorList>
    </citation>
    <scope>NUCLEOTIDE SEQUENCE</scope>
    <source>
        <strain evidence="11">TK19036</strain>
    </source>
</reference>
<keyword evidence="6 10" id="KW-1133">Transmembrane helix</keyword>
<evidence type="ECO:0000256" key="6">
    <source>
        <dbReference type="ARBA" id="ARBA00022989"/>
    </source>
</evidence>
<evidence type="ECO:0000256" key="3">
    <source>
        <dbReference type="ARBA" id="ARBA00022449"/>
    </source>
</evidence>
<feature type="transmembrane region" description="Helical" evidence="10">
    <location>
        <begin position="388"/>
        <end position="409"/>
    </location>
</feature>
<evidence type="ECO:0000313" key="11">
    <source>
        <dbReference type="EMBL" id="WKN38772.1"/>
    </source>
</evidence>
<feature type="transmembrane region" description="Helical" evidence="10">
    <location>
        <begin position="196"/>
        <end position="214"/>
    </location>
</feature>
<dbReference type="AlphaFoldDB" id="A0AA49JJ70"/>
<sequence>MSLQSYRTHIRKTFLIAYPVMLSQLGHILVGVADSIMVGELGTEPLAAVSLANSLFALVLMFGIGLSIAITPLVAAADGEGNTSQIAQVFQHGLVINAVAGFVFCALVIGGGYLLPFMNQPETVVQLTIPYLNLLAFSMIPFMVFQTFRQFAEGLSFTRTAMLITLSANGVNIGLNYLLIYGYAGFPELGLNGAGIATLIARIIMAIVMTAYVLRAHWFPATVKASFQIRHVLLIRMLKIGVPTGLQYIFEVGAFSFASIMMGWLGATALAAHQIALNLSAISYMVATGLAAAATVRIGKQLGQKDIPNLRRVGFSALLMGVALMSFSALAFITLNHWLPSLYIDEVPVIELAASLLIIAAFFQISDGCQAVGLGILRGMADVKIPTIITLIAYWVIGLPCGYGLAFGLGWGPQGVWVGLLLSLTLAAVSLLIRFQRISKRLLRQRKPVV</sequence>
<evidence type="ECO:0000256" key="9">
    <source>
        <dbReference type="ARBA" id="ARBA00031636"/>
    </source>
</evidence>
<dbReference type="NCBIfam" id="TIGR00797">
    <property type="entry name" value="matE"/>
    <property type="match status" value="1"/>
</dbReference>
<dbReference type="PIRSF" id="PIRSF006603">
    <property type="entry name" value="DinF"/>
    <property type="match status" value="1"/>
</dbReference>
<keyword evidence="2" id="KW-0813">Transport</keyword>